<dbReference type="PANTHER" id="PTHR42832:SF3">
    <property type="entry name" value="L-GLUTAMINE--4-(METHYLSULFANYL)-2-OXOBUTANOATE AMINOTRANSFERASE"/>
    <property type="match status" value="1"/>
</dbReference>
<evidence type="ECO:0000313" key="6">
    <source>
        <dbReference type="EMBL" id="TCS83551.1"/>
    </source>
</evidence>
<dbReference type="InterPro" id="IPR015424">
    <property type="entry name" value="PyrdxlP-dep_Trfase"/>
</dbReference>
<dbReference type="PROSITE" id="PS00105">
    <property type="entry name" value="AA_TRANSFER_CLASS_1"/>
    <property type="match status" value="1"/>
</dbReference>
<sequence length="390" mass="43573">MISISDRVKVFQTNVFSELANYKKQRIEQGLEVIDLSVGSPDLPPPVYVMEALVDAVKDPTQYGYALKGTDEFHEAVADYYHKRFSVQLNPKKEVLQLMGSQDGLVHLPMIFADPGDVILVPDPGYTAYEAGVHLASATLYPMPLKKEYQFLPRLDEIPEEIARKAKVMILNFPGNPVPALATKEFFEEVVQFARKYEIIVIHDFAYSELIFDGHQKISFLEIDGAKEVSIEFNSLSKSFNMAGARIGYIVGNEEIIEEIAKVKSNLDYGTFLPIQKAAATALKDDSEFLTKNAKIYQDRRDVLVDGLSAIGWHVDKPPATMFVWAEIPKGWASKEFALELIKAGVVVTPGNAFGAQGEGYVRIALVQSEEKLKRAIQLIDRSGILKRKI</sequence>
<evidence type="ECO:0000259" key="5">
    <source>
        <dbReference type="Pfam" id="PF00155"/>
    </source>
</evidence>
<dbReference type="PANTHER" id="PTHR42832">
    <property type="entry name" value="AMINO ACID AMINOTRANSFERASE"/>
    <property type="match status" value="1"/>
</dbReference>
<proteinExistence type="inferred from homology"/>
<dbReference type="GO" id="GO:0030170">
    <property type="term" value="F:pyridoxal phosphate binding"/>
    <property type="evidence" value="ECO:0007669"/>
    <property type="project" value="InterPro"/>
</dbReference>
<evidence type="ECO:0000256" key="2">
    <source>
        <dbReference type="ARBA" id="ARBA00022576"/>
    </source>
</evidence>
<organism evidence="6 7">
    <name type="scientific">Tepidibacillus fermentans</name>
    <dbReference type="NCBI Taxonomy" id="1281767"/>
    <lineage>
        <taxon>Bacteria</taxon>
        <taxon>Bacillati</taxon>
        <taxon>Bacillota</taxon>
        <taxon>Bacilli</taxon>
        <taxon>Bacillales</taxon>
        <taxon>Bacillaceae</taxon>
        <taxon>Tepidibacillus</taxon>
    </lineage>
</organism>
<dbReference type="AlphaFoldDB" id="A0A4V6NZ04"/>
<dbReference type="Gene3D" id="3.90.1150.10">
    <property type="entry name" value="Aspartate Aminotransferase, domain 1"/>
    <property type="match status" value="1"/>
</dbReference>
<dbReference type="EC" id="2.6.1.-" evidence="4"/>
<comment type="caution">
    <text evidence="6">The sequence shown here is derived from an EMBL/GenBank/DDBJ whole genome shotgun (WGS) entry which is preliminary data.</text>
</comment>
<reference evidence="6 7" key="1">
    <citation type="submission" date="2019-03" db="EMBL/GenBank/DDBJ databases">
        <title>Genomic Encyclopedia of Type Strains, Phase IV (KMG-IV): sequencing the most valuable type-strain genomes for metagenomic binning, comparative biology and taxonomic classification.</title>
        <authorList>
            <person name="Goeker M."/>
        </authorList>
    </citation>
    <scope>NUCLEOTIDE SEQUENCE [LARGE SCALE GENOMIC DNA]</scope>
    <source>
        <strain evidence="6 7">DSM 23802</strain>
    </source>
</reference>
<dbReference type="InterPro" id="IPR015422">
    <property type="entry name" value="PyrdxlP-dep_Trfase_small"/>
</dbReference>
<protein>
    <recommendedName>
        <fullName evidence="4">Aminotransferase</fullName>
        <ecNumber evidence="4">2.6.1.-</ecNumber>
    </recommendedName>
</protein>
<feature type="domain" description="Aminotransferase class I/classII large" evidence="5">
    <location>
        <begin position="33"/>
        <end position="378"/>
    </location>
</feature>
<dbReference type="EMBL" id="SMAB01000004">
    <property type="protein sequence ID" value="TCS83551.1"/>
    <property type="molecule type" value="Genomic_DNA"/>
</dbReference>
<keyword evidence="2 4" id="KW-0032">Aminotransferase</keyword>
<accession>A0A4V6NZ04</accession>
<dbReference type="OrthoDB" id="9802328at2"/>
<comment type="cofactor">
    <cofactor evidence="1 4">
        <name>pyridoxal 5'-phosphate</name>
        <dbReference type="ChEBI" id="CHEBI:597326"/>
    </cofactor>
</comment>
<dbReference type="Pfam" id="PF00155">
    <property type="entry name" value="Aminotran_1_2"/>
    <property type="match status" value="1"/>
</dbReference>
<evidence type="ECO:0000313" key="7">
    <source>
        <dbReference type="Proteomes" id="UP000295788"/>
    </source>
</evidence>
<dbReference type="SUPFAM" id="SSF53383">
    <property type="entry name" value="PLP-dependent transferases"/>
    <property type="match status" value="1"/>
</dbReference>
<dbReference type="CDD" id="cd00609">
    <property type="entry name" value="AAT_like"/>
    <property type="match status" value="1"/>
</dbReference>
<gene>
    <name evidence="6" type="ORF">EDD72_104105</name>
</gene>
<evidence type="ECO:0000256" key="1">
    <source>
        <dbReference type="ARBA" id="ARBA00001933"/>
    </source>
</evidence>
<dbReference type="InterPro" id="IPR004839">
    <property type="entry name" value="Aminotransferase_I/II_large"/>
</dbReference>
<comment type="similarity">
    <text evidence="4">Belongs to the class-I pyridoxal-phosphate-dependent aminotransferase family.</text>
</comment>
<dbReference type="InterPro" id="IPR004838">
    <property type="entry name" value="NHTrfase_class1_PyrdxlP-BS"/>
</dbReference>
<dbReference type="RefSeq" id="WP_132767473.1">
    <property type="nucleotide sequence ID" value="NZ_SMAB01000004.1"/>
</dbReference>
<dbReference type="NCBIfam" id="NF005815">
    <property type="entry name" value="PRK07681.1"/>
    <property type="match status" value="1"/>
</dbReference>
<dbReference type="Proteomes" id="UP000295788">
    <property type="component" value="Unassembled WGS sequence"/>
</dbReference>
<dbReference type="Gene3D" id="3.40.640.10">
    <property type="entry name" value="Type I PLP-dependent aspartate aminotransferase-like (Major domain)"/>
    <property type="match status" value="1"/>
</dbReference>
<evidence type="ECO:0000256" key="4">
    <source>
        <dbReference type="RuleBase" id="RU000481"/>
    </source>
</evidence>
<keyword evidence="7" id="KW-1185">Reference proteome</keyword>
<dbReference type="GO" id="GO:0008483">
    <property type="term" value="F:transaminase activity"/>
    <property type="evidence" value="ECO:0007669"/>
    <property type="project" value="UniProtKB-KW"/>
</dbReference>
<name>A0A4V6NZ04_9BACI</name>
<dbReference type="InterPro" id="IPR050881">
    <property type="entry name" value="LL-DAP_aminotransferase"/>
</dbReference>
<evidence type="ECO:0000256" key="3">
    <source>
        <dbReference type="ARBA" id="ARBA00022679"/>
    </source>
</evidence>
<keyword evidence="3 4" id="KW-0808">Transferase</keyword>
<dbReference type="InterPro" id="IPR015421">
    <property type="entry name" value="PyrdxlP-dep_Trfase_major"/>
</dbReference>